<evidence type="ECO:0000256" key="1">
    <source>
        <dbReference type="SAM" id="MobiDB-lite"/>
    </source>
</evidence>
<name>A0A9W6T7K7_AMBMO</name>
<dbReference type="AlphaFoldDB" id="A0A9W6T7K7"/>
<dbReference type="Proteomes" id="UP001165063">
    <property type="component" value="Unassembled WGS sequence"/>
</dbReference>
<reference evidence="2" key="1">
    <citation type="submission" date="2023-04" db="EMBL/GenBank/DDBJ databases">
        <title>Ambrosiozyma monospora NBRC 1965.</title>
        <authorList>
            <person name="Ichikawa N."/>
            <person name="Sato H."/>
            <person name="Tonouchi N."/>
        </authorList>
    </citation>
    <scope>NUCLEOTIDE SEQUENCE</scope>
    <source>
        <strain evidence="2">NBRC 1965</strain>
    </source>
</reference>
<feature type="compositionally biased region" description="Low complexity" evidence="1">
    <location>
        <begin position="54"/>
        <end position="67"/>
    </location>
</feature>
<evidence type="ECO:0000313" key="3">
    <source>
        <dbReference type="Proteomes" id="UP001165063"/>
    </source>
</evidence>
<dbReference type="EMBL" id="BSXU01013006">
    <property type="protein sequence ID" value="GME78438.1"/>
    <property type="molecule type" value="Genomic_DNA"/>
</dbReference>
<proteinExistence type="predicted"/>
<accession>A0A9W6T7K7</accession>
<protein>
    <submittedName>
        <fullName evidence="2">Unnamed protein product</fullName>
    </submittedName>
</protein>
<comment type="caution">
    <text evidence="2">The sequence shown here is derived from an EMBL/GenBank/DDBJ whole genome shotgun (WGS) entry which is preliminary data.</text>
</comment>
<keyword evidence="3" id="KW-1185">Reference proteome</keyword>
<feature type="region of interest" description="Disordered" evidence="1">
    <location>
        <begin position="45"/>
        <end position="72"/>
    </location>
</feature>
<organism evidence="2 3">
    <name type="scientific">Ambrosiozyma monospora</name>
    <name type="common">Yeast</name>
    <name type="synonym">Endomycopsis monosporus</name>
    <dbReference type="NCBI Taxonomy" id="43982"/>
    <lineage>
        <taxon>Eukaryota</taxon>
        <taxon>Fungi</taxon>
        <taxon>Dikarya</taxon>
        <taxon>Ascomycota</taxon>
        <taxon>Saccharomycotina</taxon>
        <taxon>Pichiomycetes</taxon>
        <taxon>Pichiales</taxon>
        <taxon>Pichiaceae</taxon>
        <taxon>Ambrosiozyma</taxon>
    </lineage>
</organism>
<gene>
    <name evidence="2" type="ORF">Amon01_000979100</name>
</gene>
<evidence type="ECO:0000313" key="2">
    <source>
        <dbReference type="EMBL" id="GME78438.1"/>
    </source>
</evidence>
<sequence>MTHFKSNSLSSSFYHSRSASSSAVLFPNNSNINKKIPFSLKLGNRSTKKTGCASNTNSHNNTNNNNNMDSRIDLALEKAQINEDEDEQDQQQRLVDPTQLTPRSFFKSVSLDSLALPTPVREKLDNVSYDFSPETQSVMMNGTQELFINFIILIFIFIE</sequence>